<dbReference type="GeneID" id="90038566"/>
<evidence type="ECO:0000256" key="12">
    <source>
        <dbReference type="SAM" id="MobiDB-lite"/>
    </source>
</evidence>
<evidence type="ECO:0000259" key="14">
    <source>
        <dbReference type="Pfam" id="PF13880"/>
    </source>
</evidence>
<evidence type="ECO:0000259" key="13">
    <source>
        <dbReference type="Pfam" id="PF13878"/>
    </source>
</evidence>
<evidence type="ECO:0000313" key="16">
    <source>
        <dbReference type="Proteomes" id="UP001498771"/>
    </source>
</evidence>
<evidence type="ECO:0000256" key="5">
    <source>
        <dbReference type="ARBA" id="ARBA00022723"/>
    </source>
</evidence>
<organism evidence="15 16">
    <name type="scientific">Myxozyma melibiosi</name>
    <dbReference type="NCBI Taxonomy" id="54550"/>
    <lineage>
        <taxon>Eukaryota</taxon>
        <taxon>Fungi</taxon>
        <taxon>Dikarya</taxon>
        <taxon>Ascomycota</taxon>
        <taxon>Saccharomycotina</taxon>
        <taxon>Lipomycetes</taxon>
        <taxon>Lipomycetales</taxon>
        <taxon>Lipomycetaceae</taxon>
        <taxon>Myxozyma</taxon>
    </lineage>
</organism>
<keyword evidence="9" id="KW-0131">Cell cycle</keyword>
<dbReference type="EMBL" id="JBBJBU010000008">
    <property type="protein sequence ID" value="KAK7204529.1"/>
    <property type="molecule type" value="Genomic_DNA"/>
</dbReference>
<dbReference type="PANTHER" id="PTHR45884:SF2">
    <property type="entry name" value="N-ACETYLTRANSFERASE ECO"/>
    <property type="match status" value="1"/>
</dbReference>
<evidence type="ECO:0000256" key="10">
    <source>
        <dbReference type="ARBA" id="ARBA00023315"/>
    </source>
</evidence>
<feature type="region of interest" description="Disordered" evidence="12">
    <location>
        <begin position="1"/>
        <end position="31"/>
    </location>
</feature>
<accession>A0ABR1F3W7</accession>
<feature type="compositionally biased region" description="Basic residues" evidence="12">
    <location>
        <begin position="17"/>
        <end position="29"/>
    </location>
</feature>
<evidence type="ECO:0000256" key="6">
    <source>
        <dbReference type="ARBA" id="ARBA00022771"/>
    </source>
</evidence>
<keyword evidence="8" id="KW-0539">Nucleus</keyword>
<gene>
    <name evidence="15" type="ORF">BZA70DRAFT_281065</name>
</gene>
<proteinExistence type="inferred from homology"/>
<evidence type="ECO:0000256" key="9">
    <source>
        <dbReference type="ARBA" id="ARBA00023306"/>
    </source>
</evidence>
<evidence type="ECO:0000256" key="11">
    <source>
        <dbReference type="ARBA" id="ARBA00032212"/>
    </source>
</evidence>
<reference evidence="15 16" key="1">
    <citation type="submission" date="2024-03" db="EMBL/GenBank/DDBJ databases">
        <title>Genome-scale model development and genomic sequencing of the oleaginous clade Lipomyces.</title>
        <authorList>
            <consortium name="Lawrence Berkeley National Laboratory"/>
            <person name="Czajka J.J."/>
            <person name="Han Y."/>
            <person name="Kim J."/>
            <person name="Mondo S.J."/>
            <person name="Hofstad B.A."/>
            <person name="Robles A."/>
            <person name="Haridas S."/>
            <person name="Riley R."/>
            <person name="LaButti K."/>
            <person name="Pangilinan J."/>
            <person name="Andreopoulos W."/>
            <person name="Lipzen A."/>
            <person name="Yan J."/>
            <person name="Wang M."/>
            <person name="Ng V."/>
            <person name="Grigoriev I.V."/>
            <person name="Spatafora J.W."/>
            <person name="Magnuson J.K."/>
            <person name="Baker S.E."/>
            <person name="Pomraning K.R."/>
        </authorList>
    </citation>
    <scope>NUCLEOTIDE SEQUENCE [LARGE SCALE GENOMIC DNA]</scope>
    <source>
        <strain evidence="15 16">Phaff 52-87</strain>
    </source>
</reference>
<comment type="caution">
    <text evidence="15">The sequence shown here is derived from an EMBL/GenBank/DDBJ whole genome shotgun (WGS) entry which is preliminary data.</text>
</comment>
<dbReference type="InterPro" id="IPR028009">
    <property type="entry name" value="ESCO_Acetyltransf_dom"/>
</dbReference>
<dbReference type="Pfam" id="PF13878">
    <property type="entry name" value="zf-C2H2_3"/>
    <property type="match status" value="1"/>
</dbReference>
<keyword evidence="4" id="KW-0808">Transferase</keyword>
<evidence type="ECO:0000256" key="8">
    <source>
        <dbReference type="ARBA" id="ARBA00023242"/>
    </source>
</evidence>
<evidence type="ECO:0000256" key="1">
    <source>
        <dbReference type="ARBA" id="ARBA00004123"/>
    </source>
</evidence>
<dbReference type="Proteomes" id="UP001498771">
    <property type="component" value="Unassembled WGS sequence"/>
</dbReference>
<feature type="domain" description="N-acetyltransferase ESCO zinc-finger" evidence="13">
    <location>
        <begin position="31"/>
        <end position="69"/>
    </location>
</feature>
<dbReference type="PANTHER" id="PTHR45884">
    <property type="entry name" value="N-ACETYLTRANSFERASE ECO"/>
    <property type="match status" value="1"/>
</dbReference>
<name>A0ABR1F3W7_9ASCO</name>
<keyword evidence="10" id="KW-0012">Acyltransferase</keyword>
<feature type="compositionally biased region" description="Low complexity" evidence="12">
    <location>
        <begin position="1"/>
        <end position="10"/>
    </location>
</feature>
<feature type="domain" description="N-acetyltransferase ESCO acetyl-transferase" evidence="14">
    <location>
        <begin position="204"/>
        <end position="263"/>
    </location>
</feature>
<dbReference type="Pfam" id="PF13880">
    <property type="entry name" value="Acetyltransf_13"/>
    <property type="match status" value="1"/>
</dbReference>
<evidence type="ECO:0000256" key="2">
    <source>
        <dbReference type="ARBA" id="ARBA00005816"/>
    </source>
</evidence>
<evidence type="ECO:0000256" key="4">
    <source>
        <dbReference type="ARBA" id="ARBA00022679"/>
    </source>
</evidence>
<keyword evidence="6" id="KW-0863">Zinc-finger</keyword>
<protein>
    <recommendedName>
        <fullName evidence="3">N-acetyltransferase ECO1</fullName>
    </recommendedName>
    <alternativeName>
        <fullName evidence="11">Establishment of cohesion protein 1</fullName>
    </alternativeName>
</protein>
<dbReference type="RefSeq" id="XP_064767562.1">
    <property type="nucleotide sequence ID" value="XM_064913054.1"/>
</dbReference>
<comment type="subcellular location">
    <subcellularLocation>
        <location evidence="1">Nucleus</location>
    </subcellularLocation>
</comment>
<keyword evidence="5" id="KW-0479">Metal-binding</keyword>
<comment type="similarity">
    <text evidence="2">Belongs to the acetyltransferase family. ECO subfamily.</text>
</comment>
<dbReference type="InterPro" id="IPR028005">
    <property type="entry name" value="AcTrfase_ESCO_Znf_dom"/>
</dbReference>
<sequence>MDFNSSSNSSRNTPRTYKSRKQPPKKKQKTQVYLSLSSKPHHKTCSACGMSYDTLSPDDRATHHKFHARALSGVDISLPLPSSTCVAKVVLKNNVHATIHKLGSRDLPRSTRTALDAALRICNAELSAPDEGIADFFSRSQPAVYVCITPSTSSLSSSSSSSSATITGLALVERISSGLFMSCSSGRILSSSSSSSSSPPPTPVLGISRIYTAHSSRGLGIARALLDAICASAIYGLVLPRDKVAFSQPSDSGCRLAAAWAGEVMTDRELAVDRGVDVDSLVCTGKEKKIRVYIEKS</sequence>
<evidence type="ECO:0000313" key="15">
    <source>
        <dbReference type="EMBL" id="KAK7204529.1"/>
    </source>
</evidence>
<evidence type="ECO:0000256" key="7">
    <source>
        <dbReference type="ARBA" id="ARBA00022833"/>
    </source>
</evidence>
<keyword evidence="7" id="KW-0862">Zinc</keyword>
<keyword evidence="16" id="KW-1185">Reference proteome</keyword>
<evidence type="ECO:0000256" key="3">
    <source>
        <dbReference type="ARBA" id="ARBA00022043"/>
    </source>
</evidence>